<reference evidence="2 3" key="2">
    <citation type="journal article" date="2013" name="PLoS ONE">
        <title>INDIGO - INtegrated Data Warehouse of MIcrobial GenOmes with Examples from the Red Sea Extremophiles.</title>
        <authorList>
            <person name="Alam I."/>
            <person name="Antunes A."/>
            <person name="Kamau A.A."/>
            <person name="Ba Alawi W."/>
            <person name="Kalkatawi M."/>
            <person name="Stingl U."/>
            <person name="Bajic V.B."/>
        </authorList>
    </citation>
    <scope>NUCLEOTIDE SEQUENCE [LARGE SCALE GENOMIC DNA]</scope>
    <source>
        <strain evidence="2 3">E1L3A</strain>
    </source>
</reference>
<proteinExistence type="predicted"/>
<sequence>MNAAHAAGQRWTLADLIDFETLLAGVDETALEHDRLIFNRDIRPDLPHGDERARRRAGLRAWLVYRREAGAIETGSFWQQGLRLVQVALLVGMASIGFALVAGLCAGANPGVHVILFFGVTLVLPWLVFALFMFARFLGSGSSTLLARCAGRVMSLAAPSRGEDSRQRLRLLRERLTDAAVPRRALQAALARTLQIGAVGFNIGLVLAFVGSLLVFDVRFYWEATPQTSGLVASATGVVAAPWRGVWPAAAPTAAEIEASRARYVDGSRRVPATPASTAVWWRFLLMSLLVWGLLARVLLVLCYAGIERRALAALDFQSPRHRSLWRALTRIERGAVAAPVADSALVLDVGGSGISAASIRGFLLRSLRVNPHEEQRIGVLDEAAEAAADTALAAQPDHVVLAAEDWGLSPRQVGALHARVRKAVGSQTPVTWLIFTRAERGPGAPDSDHLQRWTRFIDGLRDPAAEIVAYDPGL</sequence>
<feature type="transmembrane region" description="Helical" evidence="1">
    <location>
        <begin position="115"/>
        <end position="138"/>
    </location>
</feature>
<dbReference type="Proteomes" id="UP000006242">
    <property type="component" value="Unassembled WGS sequence"/>
</dbReference>
<feature type="transmembrane region" description="Helical" evidence="1">
    <location>
        <begin position="280"/>
        <end position="307"/>
    </location>
</feature>
<dbReference type="OrthoDB" id="7056210at2"/>
<evidence type="ECO:0000256" key="1">
    <source>
        <dbReference type="SAM" id="Phobius"/>
    </source>
</evidence>
<comment type="caution">
    <text evidence="2">The sequence shown here is derived from an EMBL/GenBank/DDBJ whole genome shotgun (WGS) entry which is preliminary data.</text>
</comment>
<keyword evidence="1" id="KW-1133">Transmembrane helix</keyword>
<dbReference type="STRING" id="1033802.SSPSH_001933"/>
<dbReference type="Pfam" id="PF11067">
    <property type="entry name" value="DUF2868"/>
    <property type="match status" value="1"/>
</dbReference>
<gene>
    <name evidence="2" type="ORF">SSPSH_001933</name>
</gene>
<dbReference type="EMBL" id="AFNV02000012">
    <property type="protein sequence ID" value="ERJ19094.1"/>
    <property type="molecule type" value="Genomic_DNA"/>
</dbReference>
<keyword evidence="1" id="KW-0812">Transmembrane</keyword>
<name>U2FSX7_9GAMM</name>
<feature type="transmembrane region" description="Helical" evidence="1">
    <location>
        <begin position="193"/>
        <end position="216"/>
    </location>
</feature>
<protein>
    <recommendedName>
        <fullName evidence="4">DUF2868 domain-containing protein</fullName>
    </recommendedName>
</protein>
<reference evidence="2 3" key="1">
    <citation type="journal article" date="2011" name="J. Bacteriol.">
        <title>Genome sequence of Salinisphaera shabanensis, a gammaproteobacterium from the harsh, variable environment of the brine-seawater interface of the Shaban Deep in the Red Sea.</title>
        <authorList>
            <person name="Antunes A."/>
            <person name="Alam I."/>
            <person name="Bajic V.B."/>
            <person name="Stingl U."/>
        </authorList>
    </citation>
    <scope>NUCLEOTIDE SEQUENCE [LARGE SCALE GENOMIC DNA]</scope>
    <source>
        <strain evidence="2 3">E1L3A</strain>
    </source>
</reference>
<dbReference type="RefSeq" id="WP_021031623.1">
    <property type="nucleotide sequence ID" value="NZ_AFNV02000012.1"/>
</dbReference>
<dbReference type="InterPro" id="IPR021296">
    <property type="entry name" value="DUF2868"/>
</dbReference>
<evidence type="ECO:0000313" key="3">
    <source>
        <dbReference type="Proteomes" id="UP000006242"/>
    </source>
</evidence>
<keyword evidence="3" id="KW-1185">Reference proteome</keyword>
<accession>U2FSX7</accession>
<evidence type="ECO:0008006" key="4">
    <source>
        <dbReference type="Google" id="ProtNLM"/>
    </source>
</evidence>
<evidence type="ECO:0000313" key="2">
    <source>
        <dbReference type="EMBL" id="ERJ19094.1"/>
    </source>
</evidence>
<keyword evidence="1" id="KW-0472">Membrane</keyword>
<organism evidence="2 3">
    <name type="scientific">Salinisphaera shabanensis E1L3A</name>
    <dbReference type="NCBI Taxonomy" id="1033802"/>
    <lineage>
        <taxon>Bacteria</taxon>
        <taxon>Pseudomonadati</taxon>
        <taxon>Pseudomonadota</taxon>
        <taxon>Gammaproteobacteria</taxon>
        <taxon>Salinisphaerales</taxon>
        <taxon>Salinisphaeraceae</taxon>
        <taxon>Salinisphaera</taxon>
    </lineage>
</organism>
<dbReference type="AlphaFoldDB" id="U2FSX7"/>
<feature type="transmembrane region" description="Helical" evidence="1">
    <location>
        <begin position="87"/>
        <end position="109"/>
    </location>
</feature>